<comment type="caution">
    <text evidence="2">The sequence shown here is derived from an EMBL/GenBank/DDBJ whole genome shotgun (WGS) entry which is preliminary data.</text>
</comment>
<proteinExistence type="predicted"/>
<keyword evidence="1" id="KW-0732">Signal</keyword>
<gene>
    <name evidence="2" type="ORF">ATK78_4560</name>
</gene>
<feature type="signal peptide" evidence="1">
    <location>
        <begin position="1"/>
        <end position="19"/>
    </location>
</feature>
<dbReference type="OrthoDB" id="711001at2"/>
<organism evidence="2 3">
    <name type="scientific">Pedobacter metabolipauper</name>
    <dbReference type="NCBI Taxonomy" id="425513"/>
    <lineage>
        <taxon>Bacteria</taxon>
        <taxon>Pseudomonadati</taxon>
        <taxon>Bacteroidota</taxon>
        <taxon>Sphingobacteriia</taxon>
        <taxon>Sphingobacteriales</taxon>
        <taxon>Sphingobacteriaceae</taxon>
        <taxon>Pedobacter</taxon>
    </lineage>
</organism>
<accession>A0A4R6SPV0</accession>
<evidence type="ECO:0000313" key="2">
    <source>
        <dbReference type="EMBL" id="TDQ06179.1"/>
    </source>
</evidence>
<protein>
    <recommendedName>
        <fullName evidence="4">Protease</fullName>
    </recommendedName>
</protein>
<dbReference type="Proteomes" id="UP000295620">
    <property type="component" value="Unassembled WGS sequence"/>
</dbReference>
<reference evidence="2 3" key="1">
    <citation type="submission" date="2019-03" db="EMBL/GenBank/DDBJ databases">
        <title>Genomic Encyclopedia of Archaeal and Bacterial Type Strains, Phase II (KMG-II): from individual species to whole genera.</title>
        <authorList>
            <person name="Goeker M."/>
        </authorList>
    </citation>
    <scope>NUCLEOTIDE SEQUENCE [LARGE SCALE GENOMIC DNA]</scope>
    <source>
        <strain evidence="2 3">DSM 19035</strain>
    </source>
</reference>
<dbReference type="EMBL" id="SNYC01000010">
    <property type="protein sequence ID" value="TDQ06179.1"/>
    <property type="molecule type" value="Genomic_DNA"/>
</dbReference>
<evidence type="ECO:0000313" key="3">
    <source>
        <dbReference type="Proteomes" id="UP000295620"/>
    </source>
</evidence>
<evidence type="ECO:0000256" key="1">
    <source>
        <dbReference type="SAM" id="SignalP"/>
    </source>
</evidence>
<name>A0A4R6SPV0_9SPHI</name>
<dbReference type="Gene3D" id="2.60.40.2970">
    <property type="match status" value="1"/>
</dbReference>
<dbReference type="RefSeq" id="WP_133578346.1">
    <property type="nucleotide sequence ID" value="NZ_SNYC01000010.1"/>
</dbReference>
<dbReference type="AlphaFoldDB" id="A0A4R6SPV0"/>
<dbReference type="PROSITE" id="PS51257">
    <property type="entry name" value="PROKAR_LIPOPROTEIN"/>
    <property type="match status" value="1"/>
</dbReference>
<evidence type="ECO:0008006" key="4">
    <source>
        <dbReference type="Google" id="ProtNLM"/>
    </source>
</evidence>
<feature type="chain" id="PRO_5020318337" description="Protease" evidence="1">
    <location>
        <begin position="20"/>
        <end position="174"/>
    </location>
</feature>
<keyword evidence="3" id="KW-1185">Reference proteome</keyword>
<sequence>MKNLKLLLPAALLALSACSQNTRTTDKDAATTDSTTTVTDLKSEEKGLFATMQMADTIKTGQPVQLKFTVYNHADTAQQFCKWHTPFERLMSKYLDIVDENGAEVSYKGAMAKRMMPPPADSYIKINPKDSLVSDVNVLEGYDLKNSAKYTVKYVGQNMSGLIVKDSISFVYIK</sequence>